<dbReference type="KEGG" id="aaa:Acav_1750"/>
<evidence type="ECO:0000256" key="2">
    <source>
        <dbReference type="SAM" id="SignalP"/>
    </source>
</evidence>
<evidence type="ECO:0008006" key="5">
    <source>
        <dbReference type="Google" id="ProtNLM"/>
    </source>
</evidence>
<gene>
    <name evidence="3" type="ordered locus">Acav_1750</name>
</gene>
<feature type="chain" id="PRO_5003257038" description="CopL family metal-binding regulatory protein" evidence="2">
    <location>
        <begin position="26"/>
        <end position="141"/>
    </location>
</feature>
<keyword evidence="4" id="KW-1185">Reference proteome</keyword>
<feature type="region of interest" description="Disordered" evidence="1">
    <location>
        <begin position="47"/>
        <end position="80"/>
    </location>
</feature>
<dbReference type="EMBL" id="CP002521">
    <property type="protein sequence ID" value="ADX45668.1"/>
    <property type="molecule type" value="Genomic_DNA"/>
</dbReference>
<evidence type="ECO:0000313" key="3">
    <source>
        <dbReference type="EMBL" id="ADX45668.1"/>
    </source>
</evidence>
<protein>
    <recommendedName>
        <fullName evidence="5">CopL family metal-binding regulatory protein</fullName>
    </recommendedName>
</protein>
<reference evidence="3" key="1">
    <citation type="submission" date="2011-02" db="EMBL/GenBank/DDBJ databases">
        <title>Complete sequence of Acidovorax avenae subsp. avenae ATCC 19860.</title>
        <authorList>
            <consortium name="US DOE Joint Genome Institute"/>
            <person name="Lucas S."/>
            <person name="Copeland A."/>
            <person name="Lapidus A."/>
            <person name="Cheng J.-F."/>
            <person name="Goodwin L."/>
            <person name="Pitluck S."/>
            <person name="Chertkov O."/>
            <person name="Held B."/>
            <person name="Detter J.C."/>
            <person name="Han C."/>
            <person name="Tapia R."/>
            <person name="Land M."/>
            <person name="Hauser L."/>
            <person name="Kyrpides N."/>
            <person name="Ivanova N."/>
            <person name="Ovchinnikova G."/>
            <person name="Pagani I."/>
            <person name="Gordon S."/>
            <person name="Woyke T."/>
        </authorList>
    </citation>
    <scope>NUCLEOTIDE SEQUENCE</scope>
    <source>
        <strain evidence="3">ATCC 19860</strain>
    </source>
</reference>
<proteinExistence type="predicted"/>
<dbReference type="RefSeq" id="WP_013594187.1">
    <property type="nucleotide sequence ID" value="NC_015138.1"/>
</dbReference>
<accession>F0Q6B5</accession>
<organism evidence="3 4">
    <name type="scientific">Paracidovorax avenae (strain ATCC 19860 / DSM 7227 / CCUG 15838 / JCM 20985 / LMG 2117 / NCPPB 1011)</name>
    <name type="common">Acidovorax avenae</name>
    <dbReference type="NCBI Taxonomy" id="643561"/>
    <lineage>
        <taxon>Bacteria</taxon>
        <taxon>Pseudomonadati</taxon>
        <taxon>Pseudomonadota</taxon>
        <taxon>Betaproteobacteria</taxon>
        <taxon>Burkholderiales</taxon>
        <taxon>Comamonadaceae</taxon>
        <taxon>Paracidovorax</taxon>
    </lineage>
</organism>
<feature type="signal peptide" evidence="2">
    <location>
        <begin position="1"/>
        <end position="25"/>
    </location>
</feature>
<dbReference type="Proteomes" id="UP000002482">
    <property type="component" value="Chromosome"/>
</dbReference>
<dbReference type="GeneID" id="34239965"/>
<name>F0Q6B5_PARA1</name>
<dbReference type="HOGENOM" id="CLU_1821150_0_0_4"/>
<evidence type="ECO:0000313" key="4">
    <source>
        <dbReference type="Proteomes" id="UP000002482"/>
    </source>
</evidence>
<evidence type="ECO:0000256" key="1">
    <source>
        <dbReference type="SAM" id="MobiDB-lite"/>
    </source>
</evidence>
<keyword evidence="2" id="KW-0732">Signal</keyword>
<dbReference type="AlphaFoldDB" id="F0Q6B5"/>
<sequence length="141" mass="13718">MRRPLVFFALIVLMALRGLVGPAMAAQMTGGAHAGSAVSVHAPHAMAHAGHDPASPASITGAPACHGESAAHAQPPTACGAASGDHAAHAACADCEICHTVVMAPPAPAPGAVSHGAGLRVPAAVRFASALPARATKPPIS</sequence>